<sequence>MAEPADKPGSVVDSHSSRRTVTGTLEQPTRTRRGPRHEVPIWSCSRWGLPCRSVTGLAVRSYRTISPLPAPRHPATVAERAWPMPRIANALQQRQRGGEGRRRYLSVALSVGSRRPGVTWHLALWSPDFPRHPAAPKCAGVTRLPGRLRRRHCRM</sequence>
<keyword evidence="3" id="KW-1185">Reference proteome</keyword>
<name>D2UFY9_XANAP</name>
<evidence type="ECO:0000313" key="3">
    <source>
        <dbReference type="Proteomes" id="UP000001890"/>
    </source>
</evidence>
<organism evidence="2 3">
    <name type="scientific">Xanthomonas albilineans (strain GPE PC73 / CFBP 7063)</name>
    <dbReference type="NCBI Taxonomy" id="380358"/>
    <lineage>
        <taxon>Bacteria</taxon>
        <taxon>Pseudomonadati</taxon>
        <taxon>Pseudomonadota</taxon>
        <taxon>Gammaproteobacteria</taxon>
        <taxon>Lysobacterales</taxon>
        <taxon>Lysobacteraceae</taxon>
        <taxon>Xanthomonas</taxon>
    </lineage>
</organism>
<dbReference type="AntiFam" id="ANF00041">
    <property type="entry name" value="Antisense to RNaseP"/>
</dbReference>
<dbReference type="KEGG" id="xal:XALC_2823"/>
<reference evidence="2 3" key="1">
    <citation type="journal article" date="2009" name="BMC Genomics">
        <title>The complete genome sequence of Xanthomonas albilineans provides new insights into the reductive genome evolution of the xylem-limited Xanthomonadaceae.</title>
        <authorList>
            <person name="Pieretti I."/>
            <person name="Royer M."/>
            <person name="Barbe V."/>
            <person name="Carrere S."/>
            <person name="Koebnik R."/>
            <person name="Cociancich S."/>
            <person name="Couloux A."/>
            <person name="Darrasse A."/>
            <person name="Gouzy J."/>
            <person name="Jacques M.A."/>
            <person name="Lauber E."/>
            <person name="Manceau C."/>
            <person name="Mangenot S."/>
            <person name="Poussier S."/>
            <person name="Segurens B."/>
            <person name="Szurek B."/>
            <person name="Verdier V."/>
            <person name="Arlat M."/>
            <person name="Rott P."/>
        </authorList>
    </citation>
    <scope>NUCLEOTIDE SEQUENCE [LARGE SCALE GENOMIC DNA]</scope>
    <source>
        <strain evidence="3">GPE PC73 / CFBP 7063</strain>
    </source>
</reference>
<gene>
    <name evidence="2" type="ordered locus">XALc_2823</name>
</gene>
<dbReference type="EMBL" id="FP565176">
    <property type="protein sequence ID" value="CBA17300.1"/>
    <property type="molecule type" value="Genomic_DNA"/>
</dbReference>
<feature type="region of interest" description="Disordered" evidence="1">
    <location>
        <begin position="1"/>
        <end position="36"/>
    </location>
</feature>
<dbReference type="Proteomes" id="UP000001890">
    <property type="component" value="Chromosome"/>
</dbReference>
<feature type="compositionally biased region" description="Polar residues" evidence="1">
    <location>
        <begin position="19"/>
        <end position="28"/>
    </location>
</feature>
<evidence type="ECO:0000256" key="1">
    <source>
        <dbReference type="SAM" id="MobiDB-lite"/>
    </source>
</evidence>
<proteinExistence type="predicted"/>
<evidence type="ECO:0000313" key="2">
    <source>
        <dbReference type="EMBL" id="CBA17300.1"/>
    </source>
</evidence>
<dbReference type="AlphaFoldDB" id="D2UFY9"/>
<accession>D2UFY9</accession>
<protein>
    <submittedName>
        <fullName evidence="2">Uncharacterized protein</fullName>
    </submittedName>
</protein>